<comment type="caution">
    <text evidence="3">The sequence shown here is derived from an EMBL/GenBank/DDBJ whole genome shotgun (WGS) entry which is preliminary data.</text>
</comment>
<feature type="domain" description="Metaxin glutathione S-transferase" evidence="1">
    <location>
        <begin position="229"/>
        <end position="294"/>
    </location>
</feature>
<proteinExistence type="predicted"/>
<dbReference type="GO" id="GO:0005737">
    <property type="term" value="C:cytoplasm"/>
    <property type="evidence" value="ECO:0007669"/>
    <property type="project" value="TreeGrafter"/>
</dbReference>
<dbReference type="PANTHER" id="PTHR12289">
    <property type="entry name" value="METAXIN RELATED"/>
    <property type="match status" value="1"/>
</dbReference>
<evidence type="ECO:0000259" key="2">
    <source>
        <dbReference type="Pfam" id="PF17172"/>
    </source>
</evidence>
<sequence length="307" mass="34912">MILITSYKDFLYGVAATLTAVAVYQIRAFLYVEPCSEIQRKAKLPIPLLPKDSDESVDSIIVWGFQKRGEYPAFERGVCDGSPYVARVECYLRLLGMHNYTKRVSVDLSENPRQKLPFCNLHGRMVDDSAKILEAIQALLKIDEGLTPDQLRDGHFLRRLLTGSLYWVRYSMNFGTEEGRQAVVEEMKKGLPAPLVPFISAMVIKSQQANLFGQGTGRMPFDEIIAMGEADLRAIHSLLGDRTYILGTDKATVFDTDLYAFMGHLFYDTTPSSMEWVQEIKRELPQLEQYTDRMRSLLFPELKSKTS</sequence>
<dbReference type="InterPro" id="IPR033468">
    <property type="entry name" value="Metaxin_GST"/>
</dbReference>
<organism evidence="3 4">
    <name type="scientific">Seminavis robusta</name>
    <dbReference type="NCBI Taxonomy" id="568900"/>
    <lineage>
        <taxon>Eukaryota</taxon>
        <taxon>Sar</taxon>
        <taxon>Stramenopiles</taxon>
        <taxon>Ochrophyta</taxon>
        <taxon>Bacillariophyta</taxon>
        <taxon>Bacillariophyceae</taxon>
        <taxon>Bacillariophycidae</taxon>
        <taxon>Naviculales</taxon>
        <taxon>Naviculaceae</taxon>
        <taxon>Seminavis</taxon>
    </lineage>
</organism>
<evidence type="ECO:0000313" key="4">
    <source>
        <dbReference type="Proteomes" id="UP001153069"/>
    </source>
</evidence>
<dbReference type="OrthoDB" id="5809458at2759"/>
<dbReference type="InterPro" id="IPR050931">
    <property type="entry name" value="Mito_Protein_Transport_Metaxin"/>
</dbReference>
<dbReference type="AlphaFoldDB" id="A0A9N8E1L3"/>
<dbReference type="EMBL" id="CAICTM010000559">
    <property type="protein sequence ID" value="CAB9512887.1"/>
    <property type="molecule type" value="Genomic_DNA"/>
</dbReference>
<dbReference type="Proteomes" id="UP001153069">
    <property type="component" value="Unassembled WGS sequence"/>
</dbReference>
<name>A0A9N8E1L3_9STRA</name>
<keyword evidence="4" id="KW-1185">Reference proteome</keyword>
<dbReference type="Pfam" id="PF17171">
    <property type="entry name" value="GST_C_6"/>
    <property type="match status" value="1"/>
</dbReference>
<dbReference type="Pfam" id="PF17172">
    <property type="entry name" value="GST_N_4"/>
    <property type="match status" value="1"/>
</dbReference>
<evidence type="ECO:0000313" key="3">
    <source>
        <dbReference type="EMBL" id="CAB9512887.1"/>
    </source>
</evidence>
<feature type="domain" description="Thioredoxin-like fold" evidence="2">
    <location>
        <begin position="83"/>
        <end position="169"/>
    </location>
</feature>
<evidence type="ECO:0000259" key="1">
    <source>
        <dbReference type="Pfam" id="PF17171"/>
    </source>
</evidence>
<reference evidence="3" key="1">
    <citation type="submission" date="2020-06" db="EMBL/GenBank/DDBJ databases">
        <authorList>
            <consortium name="Plant Systems Biology data submission"/>
        </authorList>
    </citation>
    <scope>NUCLEOTIDE SEQUENCE</scope>
    <source>
        <strain evidence="3">D6</strain>
    </source>
</reference>
<gene>
    <name evidence="3" type="ORF">SEMRO_560_G166600.1</name>
</gene>
<dbReference type="InterPro" id="IPR012336">
    <property type="entry name" value="Thioredoxin-like_fold"/>
</dbReference>
<accession>A0A9N8E1L3</accession>
<dbReference type="PANTHER" id="PTHR12289:SF41">
    <property type="entry name" value="FAILED AXON CONNECTIONS-RELATED"/>
    <property type="match status" value="1"/>
</dbReference>
<protein>
    <submittedName>
        <fullName evidence="3">Failed axon connections homolog</fullName>
    </submittedName>
</protein>